<protein>
    <submittedName>
        <fullName evidence="3">MBL fold metallo-hydrolase</fullName>
    </submittedName>
</protein>
<dbReference type="GO" id="GO:0046872">
    <property type="term" value="F:metal ion binding"/>
    <property type="evidence" value="ECO:0007669"/>
    <property type="project" value="UniProtKB-KW"/>
</dbReference>
<reference evidence="3 4" key="1">
    <citation type="submission" date="2019-12" db="EMBL/GenBank/DDBJ databases">
        <title>Genomic-based taxomic classification of the family Erythrobacteraceae.</title>
        <authorList>
            <person name="Xu L."/>
        </authorList>
    </citation>
    <scope>NUCLEOTIDE SEQUENCE [LARGE SCALE GENOMIC DNA]</scope>
    <source>
        <strain evidence="3 4">SW-109</strain>
    </source>
</reference>
<feature type="domain" description="Metallo-beta-lactamase" evidence="2">
    <location>
        <begin position="37"/>
        <end position="227"/>
    </location>
</feature>
<evidence type="ECO:0000256" key="1">
    <source>
        <dbReference type="ARBA" id="ARBA00022723"/>
    </source>
</evidence>
<dbReference type="AlphaFoldDB" id="A0A6I4V5D5"/>
<evidence type="ECO:0000313" key="3">
    <source>
        <dbReference type="EMBL" id="MXP47484.1"/>
    </source>
</evidence>
<dbReference type="GO" id="GO:0016787">
    <property type="term" value="F:hydrolase activity"/>
    <property type="evidence" value="ECO:0007669"/>
    <property type="project" value="UniProtKB-KW"/>
</dbReference>
<dbReference type="CDD" id="cd07724">
    <property type="entry name" value="POD-like_MBL-fold"/>
    <property type="match status" value="1"/>
</dbReference>
<accession>A0A6I4V5D5</accession>
<proteinExistence type="predicted"/>
<dbReference type="RefSeq" id="WP_160730776.1">
    <property type="nucleotide sequence ID" value="NZ_CANLWR010000002.1"/>
</dbReference>
<dbReference type="PANTHER" id="PTHR43084:SF1">
    <property type="entry name" value="PERSULFIDE DIOXYGENASE ETHE1, MITOCHONDRIAL"/>
    <property type="match status" value="1"/>
</dbReference>
<keyword evidence="3" id="KW-0378">Hydrolase</keyword>
<dbReference type="OrthoDB" id="9784009at2"/>
<dbReference type="GO" id="GO:0050313">
    <property type="term" value="F:sulfur dioxygenase activity"/>
    <property type="evidence" value="ECO:0007669"/>
    <property type="project" value="InterPro"/>
</dbReference>
<evidence type="ECO:0000259" key="2">
    <source>
        <dbReference type="SMART" id="SM00849"/>
    </source>
</evidence>
<comment type="caution">
    <text evidence="3">The sequence shown here is derived from an EMBL/GenBank/DDBJ whole genome shotgun (WGS) entry which is preliminary data.</text>
</comment>
<dbReference type="Proteomes" id="UP000471435">
    <property type="component" value="Unassembled WGS sequence"/>
</dbReference>
<sequence length="310" mass="33921">MSDHDSNLSAAAAQVERAQANKALRPSIAGFFDEATNTVSYVVHDPATNDAAIIDSVLDYEAASGRTSHGSADLIVEYITSNNLKVKWLIETHAHADHISAAPYLQEKLGGKLAIGADIIRVQEVFGKLFNAGTDFERDGSQFDKLFNDGETFSLGEIEGIALHVPGHTPADMAFIIGDAAFVGDTIFMPDFGTARADFPGGDARQLFQSIKRLLSLPEATRLFLCHDYKAPGRDEYAWETTVKQQREENVHVKDGVTEDEFVEMRTTRDKTLAMPNLIMPSVQVNIRGGRLPEPEDNGVSYIKIPVNAV</sequence>
<dbReference type="GO" id="GO:0006749">
    <property type="term" value="P:glutathione metabolic process"/>
    <property type="evidence" value="ECO:0007669"/>
    <property type="project" value="InterPro"/>
</dbReference>
<keyword evidence="1" id="KW-0479">Metal-binding</keyword>
<dbReference type="GO" id="GO:0070813">
    <property type="term" value="P:hydrogen sulfide metabolic process"/>
    <property type="evidence" value="ECO:0007669"/>
    <property type="project" value="TreeGrafter"/>
</dbReference>
<dbReference type="SUPFAM" id="SSF56281">
    <property type="entry name" value="Metallo-hydrolase/oxidoreductase"/>
    <property type="match status" value="1"/>
</dbReference>
<gene>
    <name evidence="3" type="ORF">GRI43_08840</name>
</gene>
<evidence type="ECO:0000313" key="4">
    <source>
        <dbReference type="Proteomes" id="UP000471435"/>
    </source>
</evidence>
<dbReference type="InterPro" id="IPR001279">
    <property type="entry name" value="Metallo-B-lactamas"/>
</dbReference>
<dbReference type="Pfam" id="PF00753">
    <property type="entry name" value="Lactamase_B"/>
    <property type="match status" value="1"/>
</dbReference>
<name>A0A6I4V5D5_9SPHN</name>
<organism evidence="3 4">
    <name type="scientific">Pontixanthobacter luteolus</name>
    <dbReference type="NCBI Taxonomy" id="295089"/>
    <lineage>
        <taxon>Bacteria</taxon>
        <taxon>Pseudomonadati</taxon>
        <taxon>Pseudomonadota</taxon>
        <taxon>Alphaproteobacteria</taxon>
        <taxon>Sphingomonadales</taxon>
        <taxon>Erythrobacteraceae</taxon>
        <taxon>Pontixanthobacter</taxon>
    </lineage>
</organism>
<dbReference type="InterPro" id="IPR051682">
    <property type="entry name" value="Mito_Persulfide_Diox"/>
</dbReference>
<dbReference type="EMBL" id="WTYP01000002">
    <property type="protein sequence ID" value="MXP47484.1"/>
    <property type="molecule type" value="Genomic_DNA"/>
</dbReference>
<dbReference type="SMART" id="SM00849">
    <property type="entry name" value="Lactamase_B"/>
    <property type="match status" value="1"/>
</dbReference>
<dbReference type="PANTHER" id="PTHR43084">
    <property type="entry name" value="PERSULFIDE DIOXYGENASE ETHE1"/>
    <property type="match status" value="1"/>
</dbReference>
<dbReference type="Gene3D" id="3.60.15.10">
    <property type="entry name" value="Ribonuclease Z/Hydroxyacylglutathione hydrolase-like"/>
    <property type="match status" value="1"/>
</dbReference>
<keyword evidence="4" id="KW-1185">Reference proteome</keyword>
<dbReference type="InterPro" id="IPR036866">
    <property type="entry name" value="RibonucZ/Hydroxyglut_hydro"/>
</dbReference>
<dbReference type="InterPro" id="IPR044528">
    <property type="entry name" value="POD-like_MBL-fold"/>
</dbReference>